<organism evidence="1 2">
    <name type="scientific">Pendulispora rubella</name>
    <dbReference type="NCBI Taxonomy" id="2741070"/>
    <lineage>
        <taxon>Bacteria</taxon>
        <taxon>Pseudomonadati</taxon>
        <taxon>Myxococcota</taxon>
        <taxon>Myxococcia</taxon>
        <taxon>Myxococcales</taxon>
        <taxon>Sorangiineae</taxon>
        <taxon>Pendulisporaceae</taxon>
        <taxon>Pendulispora</taxon>
    </lineage>
</organism>
<proteinExistence type="predicted"/>
<keyword evidence="2" id="KW-1185">Reference proteome</keyword>
<protein>
    <submittedName>
        <fullName evidence="1">Uncharacterized protein</fullName>
    </submittedName>
</protein>
<sequence length="293" mass="32743">MPALLRELDEALGNAQPEATAIGALLAKHASFFAFALGLSTADILGYQQVPDEQIAQRLATRLQRALLFARINEFAVPRGTPTAIRALLHVLRHGEIGGSNVGEFVAKRADALAPLLKMAPDILRRYTGECDDYVARSLWPSARRAAWRAERDKGARDAVLAQSAVETFGRGVRWHGERAYFEPTRISALLRSPSKFVRFYDQRCIDIVISRDALKGVLQVWRELYRDLVLYADPEGLHARWKEGRGGFNARSKRKEARRARGATSLLPVLLSHSSYFPRGQWLGRTAAQNVQ</sequence>
<gene>
    <name evidence="1" type="ORF">LVJ94_34525</name>
</gene>
<name>A0ABZ2KTY8_9BACT</name>
<accession>A0ABZ2KTY8</accession>
<dbReference type="Proteomes" id="UP001374803">
    <property type="component" value="Chromosome"/>
</dbReference>
<dbReference type="EMBL" id="CP089983">
    <property type="protein sequence ID" value="WXB02015.1"/>
    <property type="molecule type" value="Genomic_DNA"/>
</dbReference>
<evidence type="ECO:0000313" key="2">
    <source>
        <dbReference type="Proteomes" id="UP001374803"/>
    </source>
</evidence>
<reference evidence="1" key="1">
    <citation type="submission" date="2021-12" db="EMBL/GenBank/DDBJ databases">
        <title>Discovery of the Pendulisporaceae a myxobacterial family with distinct sporulation behavior and unique specialized metabolism.</title>
        <authorList>
            <person name="Garcia R."/>
            <person name="Popoff A."/>
            <person name="Bader C.D."/>
            <person name="Loehr J."/>
            <person name="Walesch S."/>
            <person name="Walt C."/>
            <person name="Boldt J."/>
            <person name="Bunk B."/>
            <person name="Haeckl F.J.F.P.J."/>
            <person name="Gunesch A.P."/>
            <person name="Birkelbach J."/>
            <person name="Nuebel U."/>
            <person name="Pietschmann T."/>
            <person name="Bach T."/>
            <person name="Mueller R."/>
        </authorList>
    </citation>
    <scope>NUCLEOTIDE SEQUENCE</scope>
    <source>
        <strain evidence="1">MSr11367</strain>
    </source>
</reference>
<dbReference type="RefSeq" id="WP_394831641.1">
    <property type="nucleotide sequence ID" value="NZ_CP089929.1"/>
</dbReference>
<evidence type="ECO:0000313" key="1">
    <source>
        <dbReference type="EMBL" id="WXB02015.1"/>
    </source>
</evidence>